<feature type="transmembrane region" description="Helical" evidence="11">
    <location>
        <begin position="129"/>
        <end position="149"/>
    </location>
</feature>
<feature type="transmembrane region" description="Helical" evidence="11">
    <location>
        <begin position="240"/>
        <end position="260"/>
    </location>
</feature>
<evidence type="ECO:0000256" key="6">
    <source>
        <dbReference type="ARBA" id="ARBA00022967"/>
    </source>
</evidence>
<comment type="subcellular location">
    <subcellularLocation>
        <location evidence="1">Mitochondrion inner membrane</location>
        <topology evidence="1">Multi-pass membrane protein</topology>
    </subcellularLocation>
</comment>
<dbReference type="AlphaFoldDB" id="S0DF56"/>
<evidence type="ECO:0000259" key="12">
    <source>
        <dbReference type="PROSITE" id="PS50253"/>
    </source>
</evidence>
<keyword evidence="6" id="KW-1278">Translocase</keyword>
<feature type="transmembrane region" description="Helical" evidence="11">
    <location>
        <begin position="196"/>
        <end position="220"/>
    </location>
</feature>
<sequence length="262" mass="29293">MVVRNNPFHLVDASPWPLLAGMMALGLTLGLVVWMHLGYFIFLGGALLGLVYVSFSWWADVVREGAYLGFHISMVQKGLRIGMMLFILSEVLFFFGFFWAFFHSGLTIIPDVGENWPPMGVVPMDPMGVPLLNTVVLLSSGVTVTYSHYSVLTDNAWGGLVGLVFTLSLGVFFTLLQLMEYMEAGFNIADSVYGSVFFMATGFHGFHVIVGSIFLMVCLFRMAGGHLSGVQHVGYECAIWYWHFVDVVWIFLYISIYWWGSA</sequence>
<evidence type="ECO:0000256" key="9">
    <source>
        <dbReference type="ARBA" id="ARBA00049512"/>
    </source>
</evidence>
<dbReference type="GO" id="GO:0006123">
    <property type="term" value="P:mitochondrial electron transport, cytochrome c to oxygen"/>
    <property type="evidence" value="ECO:0007669"/>
    <property type="project" value="TreeGrafter"/>
</dbReference>
<feature type="transmembrane region" description="Helical" evidence="11">
    <location>
        <begin position="40"/>
        <end position="62"/>
    </location>
</feature>
<dbReference type="Gene3D" id="1.10.287.70">
    <property type="match status" value="1"/>
</dbReference>
<evidence type="ECO:0000313" key="13">
    <source>
        <dbReference type="EMBL" id="CCO25754.1"/>
    </source>
</evidence>
<comment type="similarity">
    <text evidence="2 10">Belongs to the cytochrome c oxidase subunit 3 family.</text>
</comment>
<name>S0DF56_PYUGA</name>
<dbReference type="SUPFAM" id="SSF81452">
    <property type="entry name" value="Cytochrome c oxidase subunit III-like"/>
    <property type="match status" value="1"/>
</dbReference>
<dbReference type="FunFam" id="1.20.120.80:FF:000002">
    <property type="entry name" value="Cytochrome c oxidase subunit 3"/>
    <property type="match status" value="1"/>
</dbReference>
<accession>S0DF56</accession>
<dbReference type="CDD" id="cd01665">
    <property type="entry name" value="Cyt_c_Oxidase_III"/>
    <property type="match status" value="1"/>
</dbReference>
<comment type="catalytic activity">
    <reaction evidence="9">
        <text>4 Fe(II)-[cytochrome c] + O2 + 8 H(+)(in) = 4 Fe(III)-[cytochrome c] + 2 H2O + 4 H(+)(out)</text>
        <dbReference type="Rhea" id="RHEA:11436"/>
        <dbReference type="Rhea" id="RHEA-COMP:10350"/>
        <dbReference type="Rhea" id="RHEA-COMP:14399"/>
        <dbReference type="ChEBI" id="CHEBI:15377"/>
        <dbReference type="ChEBI" id="CHEBI:15378"/>
        <dbReference type="ChEBI" id="CHEBI:15379"/>
        <dbReference type="ChEBI" id="CHEBI:29033"/>
        <dbReference type="ChEBI" id="CHEBI:29034"/>
        <dbReference type="EC" id="7.1.1.9"/>
    </reaction>
    <physiologicalReaction direction="left-to-right" evidence="9">
        <dbReference type="Rhea" id="RHEA:11437"/>
    </physiologicalReaction>
</comment>
<keyword evidence="8 11" id="KW-0472">Membrane</keyword>
<proteinExistence type="inferred from homology"/>
<dbReference type="InterPro" id="IPR033945">
    <property type="entry name" value="Cyt_c_oxase_su3_dom"/>
</dbReference>
<comment type="function">
    <text evidence="10">Component of the cytochrome c oxidase, the last enzyme in the mitochondrial electron transport chain which drives oxidative phosphorylation. The respiratory chain contains 3 multisubunit complexes succinate dehydrogenase (complex II, CII), ubiquinol-cytochrome c oxidoreductase (cytochrome b-c1 complex, complex III, CIII) and cytochrome c oxidase (complex IV, CIV), that cooperate to transfer electrons derived from NADH and succinate to molecular oxygen, creating an electrochemical gradient over the inner membrane that drives transmembrane transport and the ATP synthase. Cytochrome c oxidase is the component of the respiratory chain that catalyzes the reduction of oxygen to water. Electrons originating from reduced cytochrome c in the intermembrane space (IMS) are transferred via the dinuclear copper A center (CU(A)) of subunit 2 and heme A of subunit 1 to the active site in subunit 1, a binuclear center (BNC) formed by heme A3 and copper B (CU(B)). The BNC reduces molecular oxygen to 2 water molecules using 4 electrons from cytochrome c in the IMS and 4 protons from the mitochondrial matrix.</text>
</comment>
<keyword evidence="5" id="KW-0999">Mitochondrion inner membrane</keyword>
<evidence type="ECO:0000256" key="1">
    <source>
        <dbReference type="ARBA" id="ARBA00004448"/>
    </source>
</evidence>
<keyword evidence="10 13" id="KW-0496">Mitochondrion</keyword>
<dbReference type="PANTHER" id="PTHR11403:SF7">
    <property type="entry name" value="CYTOCHROME C OXIDASE SUBUNIT 3"/>
    <property type="match status" value="1"/>
</dbReference>
<dbReference type="EMBL" id="HF548557">
    <property type="protein sequence ID" value="CCO25754.1"/>
    <property type="molecule type" value="Genomic_DNA"/>
</dbReference>
<protein>
    <recommendedName>
        <fullName evidence="3 10">Cytochrome c oxidase subunit 3</fullName>
    </recommendedName>
</protein>
<dbReference type="GO" id="GO:0005743">
    <property type="term" value="C:mitochondrial inner membrane"/>
    <property type="evidence" value="ECO:0007669"/>
    <property type="project" value="UniProtKB-SubCell"/>
</dbReference>
<dbReference type="RefSeq" id="YP_008082975.1">
    <property type="nucleotide sequence ID" value="NC_021465.1"/>
</dbReference>
<dbReference type="GO" id="GO:0004129">
    <property type="term" value="F:cytochrome-c oxidase activity"/>
    <property type="evidence" value="ECO:0007669"/>
    <property type="project" value="UniProtKB-EC"/>
</dbReference>
<gene>
    <name evidence="13" type="primary">cox3</name>
</gene>
<evidence type="ECO:0000256" key="3">
    <source>
        <dbReference type="ARBA" id="ARBA00015944"/>
    </source>
</evidence>
<evidence type="ECO:0000256" key="8">
    <source>
        <dbReference type="ARBA" id="ARBA00023136"/>
    </source>
</evidence>
<evidence type="ECO:0000256" key="7">
    <source>
        <dbReference type="ARBA" id="ARBA00022989"/>
    </source>
</evidence>
<keyword evidence="7 11" id="KW-1133">Transmembrane helix</keyword>
<evidence type="ECO:0000256" key="10">
    <source>
        <dbReference type="RuleBase" id="RU003375"/>
    </source>
</evidence>
<dbReference type="GeneID" id="16045045"/>
<reference evidence="13" key="1">
    <citation type="journal article" date="2013" name="Genome Biol. Evol.">
        <title>Deep Sequencing of Mixed Total DNA without Barcodes Allows Efficient Assembly of Highly Plastic Ascidian Mitochondrial Genomes.</title>
        <authorList>
            <person name="Rubinstein N."/>
            <person name="Feldstein T."/>
            <person name="Shenkar N."/>
            <person name="Botero Castro F."/>
            <person name="Griggio F."/>
            <person name="Mastrototaro F."/>
            <person name="Delsuc F."/>
            <person name="Douzery E.J.P."/>
            <person name="Gissi C."/>
            <person name="Huchon D."/>
        </authorList>
    </citation>
    <scope>NUCLEOTIDE SEQUENCE</scope>
    <source>
        <tissue evidence="13">Gonad</tissue>
    </source>
</reference>
<dbReference type="Gene3D" id="1.20.120.80">
    <property type="entry name" value="Cytochrome c oxidase, subunit III, four-helix bundle"/>
    <property type="match status" value="1"/>
</dbReference>
<geneLocation type="mitochondrion" evidence="13"/>
<feature type="transmembrane region" description="Helical" evidence="11">
    <location>
        <begin position="16"/>
        <end position="34"/>
    </location>
</feature>
<feature type="transmembrane region" description="Helical" evidence="11">
    <location>
        <begin position="156"/>
        <end position="176"/>
    </location>
</feature>
<dbReference type="InterPro" id="IPR013833">
    <property type="entry name" value="Cyt_c_oxidase_su3_a-hlx"/>
</dbReference>
<dbReference type="InterPro" id="IPR000298">
    <property type="entry name" value="Cyt_c_oxidase-like_su3"/>
</dbReference>
<evidence type="ECO:0000256" key="2">
    <source>
        <dbReference type="ARBA" id="ARBA00010581"/>
    </source>
</evidence>
<keyword evidence="4 10" id="KW-0812">Transmembrane</keyword>
<dbReference type="PANTHER" id="PTHR11403">
    <property type="entry name" value="CYTOCHROME C OXIDASE SUBUNIT III"/>
    <property type="match status" value="1"/>
</dbReference>
<dbReference type="InterPro" id="IPR024791">
    <property type="entry name" value="Cyt_c/ubiquinol_Oxase_su3"/>
</dbReference>
<evidence type="ECO:0000256" key="4">
    <source>
        <dbReference type="ARBA" id="ARBA00022692"/>
    </source>
</evidence>
<feature type="domain" description="Heme-copper oxidase subunit III family profile" evidence="12">
    <location>
        <begin position="4"/>
        <end position="261"/>
    </location>
</feature>
<evidence type="ECO:0000256" key="5">
    <source>
        <dbReference type="ARBA" id="ARBA00022792"/>
    </source>
</evidence>
<dbReference type="Pfam" id="PF00510">
    <property type="entry name" value="COX3"/>
    <property type="match status" value="1"/>
</dbReference>
<dbReference type="InterPro" id="IPR035973">
    <property type="entry name" value="Cyt_c_oxidase_su3-like_sf"/>
</dbReference>
<dbReference type="CTD" id="4514"/>
<organism evidence="13">
    <name type="scientific">Pyura gangelion</name>
    <name type="common">Ascidian</name>
    <name type="synonym">Cynthia gangelion</name>
    <dbReference type="NCBI Taxonomy" id="569434"/>
    <lineage>
        <taxon>Eukaryota</taxon>
        <taxon>Metazoa</taxon>
        <taxon>Chordata</taxon>
        <taxon>Tunicata</taxon>
        <taxon>Ascidiacea</taxon>
        <taxon>Stolidobranchia</taxon>
        <taxon>Pyuridae</taxon>
        <taxon>Pyura</taxon>
    </lineage>
</organism>
<dbReference type="PROSITE" id="PS50253">
    <property type="entry name" value="COX3"/>
    <property type="match status" value="1"/>
</dbReference>
<feature type="transmembrane region" description="Helical" evidence="11">
    <location>
        <begin position="83"/>
        <end position="109"/>
    </location>
</feature>
<evidence type="ECO:0000256" key="11">
    <source>
        <dbReference type="SAM" id="Phobius"/>
    </source>
</evidence>